<feature type="compositionally biased region" description="Basic and acidic residues" evidence="2">
    <location>
        <begin position="22"/>
        <end position="33"/>
    </location>
</feature>
<dbReference type="InterPro" id="IPR036883">
    <property type="entry name" value="PDCD5-like_sf"/>
</dbReference>
<dbReference type="Gene3D" id="1.10.8.140">
    <property type="entry name" value="PDCD5-like"/>
    <property type="match status" value="1"/>
</dbReference>
<dbReference type="Pfam" id="PF01984">
    <property type="entry name" value="dsDNA_bind"/>
    <property type="match status" value="1"/>
</dbReference>
<gene>
    <name evidence="3" type="ORF">OSTQU699_LOCUS3469</name>
</gene>
<proteinExistence type="inferred from homology"/>
<dbReference type="InterPro" id="IPR002836">
    <property type="entry name" value="PDCD5-like"/>
</dbReference>
<evidence type="ECO:0000256" key="2">
    <source>
        <dbReference type="SAM" id="MobiDB-lite"/>
    </source>
</evidence>
<dbReference type="PANTHER" id="PTHR10840">
    <property type="entry name" value="PROGRAMMED CELL DEATH PROTEIN 5"/>
    <property type="match status" value="1"/>
</dbReference>
<dbReference type="PIRSF" id="PIRSF015730">
    <property type="entry name" value="TFAR19"/>
    <property type="match status" value="1"/>
</dbReference>
<evidence type="ECO:0000313" key="3">
    <source>
        <dbReference type="EMBL" id="CAD7698108.1"/>
    </source>
</evidence>
<comment type="similarity">
    <text evidence="1">Belongs to the PDCD5 family.</text>
</comment>
<feature type="region of interest" description="Disordered" evidence="2">
    <location>
        <begin position="1"/>
        <end position="36"/>
    </location>
</feature>
<dbReference type="GO" id="GO:0005829">
    <property type="term" value="C:cytosol"/>
    <property type="evidence" value="ECO:0007669"/>
    <property type="project" value="TreeGrafter"/>
</dbReference>
<dbReference type="SUPFAM" id="SSF46950">
    <property type="entry name" value="Double-stranded DNA-binding domain"/>
    <property type="match status" value="1"/>
</dbReference>
<sequence length="119" mass="13463">MAELMGQRGAGKGQTPVEQEEREAQERDAEDQRQAMLASIMQPEAKQRLARIALVKPDKARGIENMLLMQAQTGRLTEKISEGQLIQLLEQVNQSTKDKTKVTIQRRKNVLDDDDDADF</sequence>
<dbReference type="AlphaFoldDB" id="A0A8S1ITL2"/>
<dbReference type="OrthoDB" id="10252486at2759"/>
<accession>A0A8S1ITL2</accession>
<evidence type="ECO:0000313" key="4">
    <source>
        <dbReference type="Proteomes" id="UP000708148"/>
    </source>
</evidence>
<organism evidence="3 4">
    <name type="scientific">Ostreobium quekettii</name>
    <dbReference type="NCBI Taxonomy" id="121088"/>
    <lineage>
        <taxon>Eukaryota</taxon>
        <taxon>Viridiplantae</taxon>
        <taxon>Chlorophyta</taxon>
        <taxon>core chlorophytes</taxon>
        <taxon>Ulvophyceae</taxon>
        <taxon>TCBD clade</taxon>
        <taxon>Bryopsidales</taxon>
        <taxon>Ostreobineae</taxon>
        <taxon>Ostreobiaceae</taxon>
        <taxon>Ostreobium</taxon>
    </lineage>
</organism>
<protein>
    <recommendedName>
        <fullName evidence="5">Programmed cell death protein 5</fullName>
    </recommendedName>
</protein>
<evidence type="ECO:0000256" key="1">
    <source>
        <dbReference type="ARBA" id="ARBA00010490"/>
    </source>
</evidence>
<keyword evidence="4" id="KW-1185">Reference proteome</keyword>
<dbReference type="Proteomes" id="UP000708148">
    <property type="component" value="Unassembled WGS sequence"/>
</dbReference>
<comment type="caution">
    <text evidence="3">The sequence shown here is derived from an EMBL/GenBank/DDBJ whole genome shotgun (WGS) entry which is preliminary data.</text>
</comment>
<dbReference type="PANTHER" id="PTHR10840:SF0">
    <property type="entry name" value="PROGRAMMED CELL DEATH PROTEIN 5"/>
    <property type="match status" value="1"/>
</dbReference>
<dbReference type="GO" id="GO:0005634">
    <property type="term" value="C:nucleus"/>
    <property type="evidence" value="ECO:0007669"/>
    <property type="project" value="TreeGrafter"/>
</dbReference>
<evidence type="ECO:0008006" key="5">
    <source>
        <dbReference type="Google" id="ProtNLM"/>
    </source>
</evidence>
<name>A0A8S1ITL2_9CHLO</name>
<reference evidence="3" key="1">
    <citation type="submission" date="2020-12" db="EMBL/GenBank/DDBJ databases">
        <authorList>
            <person name="Iha C."/>
        </authorList>
    </citation>
    <scope>NUCLEOTIDE SEQUENCE</scope>
</reference>
<dbReference type="EMBL" id="CAJHUC010000764">
    <property type="protein sequence ID" value="CAD7698108.1"/>
    <property type="molecule type" value="Genomic_DNA"/>
</dbReference>
<dbReference type="GO" id="GO:0003677">
    <property type="term" value="F:DNA binding"/>
    <property type="evidence" value="ECO:0007669"/>
    <property type="project" value="InterPro"/>
</dbReference>